<feature type="region of interest" description="Disordered" evidence="1">
    <location>
        <begin position="1"/>
        <end position="20"/>
    </location>
</feature>
<proteinExistence type="predicted"/>
<comment type="caution">
    <text evidence="2">The sequence shown here is derived from an EMBL/GenBank/DDBJ whole genome shotgun (WGS) entry which is preliminary data.</text>
</comment>
<accession>A0ABQ3WEW9</accession>
<organism evidence="2">
    <name type="scientific">Actinoplanes campanulatus</name>
    <dbReference type="NCBI Taxonomy" id="113559"/>
    <lineage>
        <taxon>Bacteria</taxon>
        <taxon>Bacillati</taxon>
        <taxon>Actinomycetota</taxon>
        <taxon>Actinomycetes</taxon>
        <taxon>Micromonosporales</taxon>
        <taxon>Micromonosporaceae</taxon>
        <taxon>Actinoplanes</taxon>
    </lineage>
</organism>
<evidence type="ECO:0000313" key="2">
    <source>
        <dbReference type="EMBL" id="GID44225.1"/>
    </source>
</evidence>
<evidence type="ECO:0000256" key="1">
    <source>
        <dbReference type="SAM" id="MobiDB-lite"/>
    </source>
</evidence>
<protein>
    <submittedName>
        <fullName evidence="2">Uncharacterized protein</fullName>
    </submittedName>
</protein>
<reference evidence="2" key="1">
    <citation type="submission" date="2021-01" db="EMBL/GenBank/DDBJ databases">
        <title>Whole genome shotgun sequence of Actinoplanes capillaceus NBRC 16408.</title>
        <authorList>
            <person name="Komaki H."/>
            <person name="Tamura T."/>
        </authorList>
    </citation>
    <scope>NUCLEOTIDE SEQUENCE [LARGE SCALE GENOMIC DNA]</scope>
    <source>
        <strain evidence="2">NBRC 16408</strain>
    </source>
</reference>
<name>A0ABQ3WEW9_9ACTN</name>
<feature type="compositionally biased region" description="Polar residues" evidence="1">
    <location>
        <begin position="8"/>
        <end position="17"/>
    </location>
</feature>
<sequence>MLREQLWVSKSSETQRTPEGAAPLCLREAGRIGMQMCSPPRQSATRIGQKPKVSLRFCRDEPQQ</sequence>
<dbReference type="EMBL" id="BOMF01000022">
    <property type="protein sequence ID" value="GID44225.1"/>
    <property type="molecule type" value="Genomic_DNA"/>
</dbReference>
<gene>
    <name evidence="2" type="ORF">Aca07nite_15000</name>
</gene>